<reference evidence="2 3" key="1">
    <citation type="journal article" date="2012" name="J. Bacteriol.">
        <title>Genome Sequence of Extracellular-Protease-Producing Alishewanella jeotgali Isolated from Traditional Korean Fermented Seafood.</title>
        <authorList>
            <person name="Jung J."/>
            <person name="Chun J."/>
            <person name="Park W."/>
        </authorList>
    </citation>
    <scope>NUCLEOTIDE SEQUENCE [LARGE SCALE GENOMIC DNA]</scope>
    <source>
        <strain evidence="2 3">KCTC 22429</strain>
    </source>
</reference>
<dbReference type="EMBL" id="AHTH01000045">
    <property type="protein sequence ID" value="EHR40148.1"/>
    <property type="molecule type" value="Genomic_DNA"/>
</dbReference>
<dbReference type="eggNOG" id="COG0354">
    <property type="taxonomic scope" value="Bacteria"/>
</dbReference>
<dbReference type="Gene3D" id="3.30.70.1400">
    <property type="entry name" value="Aminomethyltransferase beta-barrel domains"/>
    <property type="match status" value="1"/>
</dbReference>
<dbReference type="NCBIfam" id="TIGR03317">
    <property type="entry name" value="ygfZ_signature"/>
    <property type="match status" value="1"/>
</dbReference>
<dbReference type="PATRIC" id="fig|1129374.4.peg.2638"/>
<dbReference type="InterPro" id="IPR048451">
    <property type="entry name" value="YgfZ_barrel"/>
</dbReference>
<dbReference type="InterPro" id="IPR029043">
    <property type="entry name" value="GcvT/YgfZ_C"/>
</dbReference>
<comment type="caution">
    <text evidence="2">The sequence shown here is derived from an EMBL/GenBank/DDBJ whole genome shotgun (WGS) entry which is preliminary data.</text>
</comment>
<dbReference type="Gene3D" id="2.40.30.160">
    <property type="match status" value="1"/>
</dbReference>
<dbReference type="SUPFAM" id="SSF103025">
    <property type="entry name" value="Folate-binding domain"/>
    <property type="match status" value="1"/>
</dbReference>
<evidence type="ECO:0000313" key="3">
    <source>
        <dbReference type="Proteomes" id="UP000012046"/>
    </source>
</evidence>
<accession>H3ZH08</accession>
<evidence type="ECO:0000313" key="2">
    <source>
        <dbReference type="EMBL" id="EHR40148.1"/>
    </source>
</evidence>
<dbReference type="NCBIfam" id="NF007110">
    <property type="entry name" value="PRK09559.1"/>
    <property type="match status" value="1"/>
</dbReference>
<dbReference type="Pfam" id="PF21130">
    <property type="entry name" value="YgfZ_barrel"/>
    <property type="match status" value="1"/>
</dbReference>
<dbReference type="AlphaFoldDB" id="H3ZH08"/>
<gene>
    <name evidence="2" type="ORF">AJE_13290</name>
</gene>
<name>H3ZH08_9ALTE</name>
<dbReference type="Gene3D" id="3.30.70.1630">
    <property type="match status" value="1"/>
</dbReference>
<dbReference type="InterPro" id="IPR017703">
    <property type="entry name" value="YgfZ/GCV_T_CS"/>
</dbReference>
<evidence type="ECO:0000259" key="1">
    <source>
        <dbReference type="Pfam" id="PF21130"/>
    </source>
</evidence>
<sequence>MQTSWLSAEQYAALSTEVQPAFLSPLPGFQVLKISGPDNRKYLQGQTTCDLNQLTADNFLRGAHCDAKGKMWSVFHLFAQGEDLLVVAFRDELQASLVQWKKFGVFSKVSFDQSEQPYAVFGLAGSESQSLIRQLGFAVPQAAGQLVRNGALSLLCLAMDHYLLVLPQTELASLQQAQLPLAAPTLWLEQHIRHGLAYLEQPLIGELVPQMLNLQAVDGISFTKGCYIGQETVARLKYRGGNKRAAYILSAETDETPVAGADIELQLDTNWRRIGQVINAVNVNRQLWLLALLPNDITPADSLRLAGEQPLLLSQHALPYSLN</sequence>
<dbReference type="InterPro" id="IPR045179">
    <property type="entry name" value="YgfZ/GcvT"/>
</dbReference>
<protein>
    <submittedName>
        <fullName evidence="2">Folate-binding protein YgfZ</fullName>
    </submittedName>
</protein>
<dbReference type="STRING" id="1129374.AJE_13290"/>
<keyword evidence="3" id="KW-1185">Reference proteome</keyword>
<feature type="domain" description="tRNA-modifying protein YgfZ-like beta-barrel" evidence="1">
    <location>
        <begin position="242"/>
        <end position="307"/>
    </location>
</feature>
<dbReference type="Proteomes" id="UP000012046">
    <property type="component" value="Unassembled WGS sequence"/>
</dbReference>
<dbReference type="PANTHER" id="PTHR22602">
    <property type="entry name" value="TRANSFERASE CAF17, MITOCHONDRIAL-RELATED"/>
    <property type="match status" value="1"/>
</dbReference>
<dbReference type="RefSeq" id="WP_008951292.1">
    <property type="nucleotide sequence ID" value="NZ_AHTH01000045.1"/>
</dbReference>
<dbReference type="PANTHER" id="PTHR22602:SF0">
    <property type="entry name" value="TRANSFERASE CAF17, MITOCHONDRIAL-RELATED"/>
    <property type="match status" value="1"/>
</dbReference>
<proteinExistence type="predicted"/>
<dbReference type="SUPFAM" id="SSF101790">
    <property type="entry name" value="Aminomethyltransferase beta-barrel domain"/>
    <property type="match status" value="1"/>
</dbReference>
<dbReference type="GO" id="GO:0016226">
    <property type="term" value="P:iron-sulfur cluster assembly"/>
    <property type="evidence" value="ECO:0007669"/>
    <property type="project" value="TreeGrafter"/>
</dbReference>
<organism evidence="2 3">
    <name type="scientific">Alishewanella jeotgali KCTC 22429</name>
    <dbReference type="NCBI Taxonomy" id="1129374"/>
    <lineage>
        <taxon>Bacteria</taxon>
        <taxon>Pseudomonadati</taxon>
        <taxon>Pseudomonadota</taxon>
        <taxon>Gammaproteobacteria</taxon>
        <taxon>Alteromonadales</taxon>
        <taxon>Alteromonadaceae</taxon>
        <taxon>Alishewanella</taxon>
    </lineage>
</organism>